<accession>A0A848J501</accession>
<organism evidence="3 4">
    <name type="scientific">Marinigracilibium pacificum</name>
    <dbReference type="NCBI Taxonomy" id="2729599"/>
    <lineage>
        <taxon>Bacteria</taxon>
        <taxon>Pseudomonadati</taxon>
        <taxon>Bacteroidota</taxon>
        <taxon>Cytophagia</taxon>
        <taxon>Cytophagales</taxon>
        <taxon>Flammeovirgaceae</taxon>
        <taxon>Marinigracilibium</taxon>
    </lineage>
</organism>
<dbReference type="RefSeq" id="WP_169685162.1">
    <property type="nucleotide sequence ID" value="NZ_JABBNU010000016.1"/>
</dbReference>
<sequence>MTKKFLKSLLILTIFMVLNEAQANELIDTLKITDFEFKFWIGHQKNLKVNHSYCLLGVGFFRTPIAKNTDSLISTWIENHPDAIVIPVYTFGPTMNIDPNSKQTYCWVVDKSDTLNIHLVRQGAVPGGTMQRPRTSKEMSKKERKTYHDLPNEEVHVSDQAYLDFLEKIKIAEEYARKSKLGIYADKEIDTN</sequence>
<evidence type="ECO:0000313" key="4">
    <source>
        <dbReference type="Proteomes" id="UP000559010"/>
    </source>
</evidence>
<feature type="compositionally biased region" description="Basic and acidic residues" evidence="1">
    <location>
        <begin position="135"/>
        <end position="147"/>
    </location>
</feature>
<reference evidence="3 4" key="1">
    <citation type="submission" date="2020-04" db="EMBL/GenBank/DDBJ databases">
        <title>Flammeovirgaceae bacterium KN852 isolated from deep sea.</title>
        <authorList>
            <person name="Zhang D.-C."/>
        </authorList>
    </citation>
    <scope>NUCLEOTIDE SEQUENCE [LARGE SCALE GENOMIC DNA]</scope>
    <source>
        <strain evidence="3 4">KN852</strain>
    </source>
</reference>
<dbReference type="AlphaFoldDB" id="A0A848J501"/>
<evidence type="ECO:0000313" key="3">
    <source>
        <dbReference type="EMBL" id="NMM50796.1"/>
    </source>
</evidence>
<evidence type="ECO:0000256" key="2">
    <source>
        <dbReference type="SAM" id="SignalP"/>
    </source>
</evidence>
<evidence type="ECO:0008006" key="5">
    <source>
        <dbReference type="Google" id="ProtNLM"/>
    </source>
</evidence>
<proteinExistence type="predicted"/>
<feature type="region of interest" description="Disordered" evidence="1">
    <location>
        <begin position="126"/>
        <end position="147"/>
    </location>
</feature>
<evidence type="ECO:0000256" key="1">
    <source>
        <dbReference type="SAM" id="MobiDB-lite"/>
    </source>
</evidence>
<protein>
    <recommendedName>
        <fullName evidence="5">TNase-like domain-containing protein</fullName>
    </recommendedName>
</protein>
<gene>
    <name evidence="3" type="ORF">HH304_20470</name>
</gene>
<name>A0A848J501_9BACT</name>
<keyword evidence="2" id="KW-0732">Signal</keyword>
<feature type="signal peptide" evidence="2">
    <location>
        <begin position="1"/>
        <end position="23"/>
    </location>
</feature>
<dbReference type="EMBL" id="JABBNU010000016">
    <property type="protein sequence ID" value="NMM50796.1"/>
    <property type="molecule type" value="Genomic_DNA"/>
</dbReference>
<dbReference type="Proteomes" id="UP000559010">
    <property type="component" value="Unassembled WGS sequence"/>
</dbReference>
<keyword evidence="4" id="KW-1185">Reference proteome</keyword>
<comment type="caution">
    <text evidence="3">The sequence shown here is derived from an EMBL/GenBank/DDBJ whole genome shotgun (WGS) entry which is preliminary data.</text>
</comment>
<feature type="chain" id="PRO_5032478435" description="TNase-like domain-containing protein" evidence="2">
    <location>
        <begin position="24"/>
        <end position="192"/>
    </location>
</feature>